<accession>A0A372IP06</accession>
<dbReference type="InterPro" id="IPR007627">
    <property type="entry name" value="RNA_pol_sigma70_r2"/>
</dbReference>
<organism evidence="8 9">
    <name type="scientific">Paracidobacterium acidisoli</name>
    <dbReference type="NCBI Taxonomy" id="2303751"/>
    <lineage>
        <taxon>Bacteria</taxon>
        <taxon>Pseudomonadati</taxon>
        <taxon>Acidobacteriota</taxon>
        <taxon>Terriglobia</taxon>
        <taxon>Terriglobales</taxon>
        <taxon>Acidobacteriaceae</taxon>
        <taxon>Paracidobacterium</taxon>
    </lineage>
</organism>
<dbReference type="NCBIfam" id="TIGR02937">
    <property type="entry name" value="sigma70-ECF"/>
    <property type="match status" value="1"/>
</dbReference>
<protein>
    <submittedName>
        <fullName evidence="8">RNA polymerase sigma factor</fullName>
    </submittedName>
</protein>
<evidence type="ECO:0000259" key="7">
    <source>
        <dbReference type="Pfam" id="PF08281"/>
    </source>
</evidence>
<dbReference type="CDD" id="cd06171">
    <property type="entry name" value="Sigma70_r4"/>
    <property type="match status" value="1"/>
</dbReference>
<dbReference type="InterPro" id="IPR039425">
    <property type="entry name" value="RNA_pol_sigma-70-like"/>
</dbReference>
<dbReference type="SUPFAM" id="SSF88946">
    <property type="entry name" value="Sigma2 domain of RNA polymerase sigma factors"/>
    <property type="match status" value="1"/>
</dbReference>
<dbReference type="Pfam" id="PF08281">
    <property type="entry name" value="Sigma70_r4_2"/>
    <property type="match status" value="1"/>
</dbReference>
<dbReference type="GO" id="GO:0006352">
    <property type="term" value="P:DNA-templated transcription initiation"/>
    <property type="evidence" value="ECO:0007669"/>
    <property type="project" value="InterPro"/>
</dbReference>
<dbReference type="AlphaFoldDB" id="A0A372IP06"/>
<keyword evidence="2" id="KW-0805">Transcription regulation</keyword>
<dbReference type="Gene3D" id="1.10.10.10">
    <property type="entry name" value="Winged helix-like DNA-binding domain superfamily/Winged helix DNA-binding domain"/>
    <property type="match status" value="1"/>
</dbReference>
<dbReference type="Gene3D" id="1.10.1740.10">
    <property type="match status" value="1"/>
</dbReference>
<gene>
    <name evidence="8" type="ORF">D0Y96_07910</name>
</gene>
<evidence type="ECO:0000256" key="3">
    <source>
        <dbReference type="ARBA" id="ARBA00023082"/>
    </source>
</evidence>
<dbReference type="InterPro" id="IPR013325">
    <property type="entry name" value="RNA_pol_sigma_r2"/>
</dbReference>
<dbReference type="PANTHER" id="PTHR43133">
    <property type="entry name" value="RNA POLYMERASE ECF-TYPE SIGMA FACTO"/>
    <property type="match status" value="1"/>
</dbReference>
<evidence type="ECO:0000313" key="9">
    <source>
        <dbReference type="Proteomes" id="UP000264702"/>
    </source>
</evidence>
<sequence>MSALQGQLVGWIAPVLPAKPLDTTDTIAALVAEYSTTLYRVAFSVTRNAAEAEDAVQETFLRVLRHQSQIAEIRDLRVWLVRIVWNVVLDRKRRVKTRPENEDIDDHVRTLTSGGRAADAEVISSEQCAHILRLIDRLPHKEREALLLSAMQELSTVEIAAVLETTESSVRSRIFRARRELAIMLEKAGIPR</sequence>
<dbReference type="InterPro" id="IPR036388">
    <property type="entry name" value="WH-like_DNA-bd_sf"/>
</dbReference>
<evidence type="ECO:0000259" key="6">
    <source>
        <dbReference type="Pfam" id="PF04542"/>
    </source>
</evidence>
<evidence type="ECO:0000256" key="2">
    <source>
        <dbReference type="ARBA" id="ARBA00023015"/>
    </source>
</evidence>
<evidence type="ECO:0000256" key="4">
    <source>
        <dbReference type="ARBA" id="ARBA00023125"/>
    </source>
</evidence>
<evidence type="ECO:0000313" key="8">
    <source>
        <dbReference type="EMBL" id="RFU16677.1"/>
    </source>
</evidence>
<keyword evidence="9" id="KW-1185">Reference proteome</keyword>
<evidence type="ECO:0000256" key="1">
    <source>
        <dbReference type="ARBA" id="ARBA00010641"/>
    </source>
</evidence>
<name>A0A372IP06_9BACT</name>
<dbReference type="EMBL" id="QVQT01000003">
    <property type="protein sequence ID" value="RFU16677.1"/>
    <property type="molecule type" value="Genomic_DNA"/>
</dbReference>
<dbReference type="SUPFAM" id="SSF88659">
    <property type="entry name" value="Sigma3 and sigma4 domains of RNA polymerase sigma factors"/>
    <property type="match status" value="1"/>
</dbReference>
<comment type="caution">
    <text evidence="8">The sequence shown here is derived from an EMBL/GenBank/DDBJ whole genome shotgun (WGS) entry which is preliminary data.</text>
</comment>
<dbReference type="GO" id="GO:0003677">
    <property type="term" value="F:DNA binding"/>
    <property type="evidence" value="ECO:0007669"/>
    <property type="project" value="UniProtKB-KW"/>
</dbReference>
<reference evidence="8 9" key="1">
    <citation type="submission" date="2018-08" db="EMBL/GenBank/DDBJ databases">
        <title>Acidipila sp. 4G-K13, an acidobacterium isolated from forest soil.</title>
        <authorList>
            <person name="Gao Z.-H."/>
            <person name="Qiu L.-H."/>
        </authorList>
    </citation>
    <scope>NUCLEOTIDE SEQUENCE [LARGE SCALE GENOMIC DNA]</scope>
    <source>
        <strain evidence="8 9">4G-K13</strain>
    </source>
</reference>
<keyword evidence="5" id="KW-0804">Transcription</keyword>
<evidence type="ECO:0000256" key="5">
    <source>
        <dbReference type="ARBA" id="ARBA00023163"/>
    </source>
</evidence>
<dbReference type="RefSeq" id="WP_117298847.1">
    <property type="nucleotide sequence ID" value="NZ_QVQT02000003.1"/>
</dbReference>
<keyword evidence="4" id="KW-0238">DNA-binding</keyword>
<comment type="similarity">
    <text evidence="1">Belongs to the sigma-70 factor family. ECF subfamily.</text>
</comment>
<dbReference type="InterPro" id="IPR013249">
    <property type="entry name" value="RNA_pol_sigma70_r4_t2"/>
</dbReference>
<feature type="domain" description="RNA polymerase sigma factor 70 region 4 type 2" evidence="7">
    <location>
        <begin position="131"/>
        <end position="181"/>
    </location>
</feature>
<feature type="domain" description="RNA polymerase sigma-70 region 2" evidence="6">
    <location>
        <begin position="30"/>
        <end position="95"/>
    </location>
</feature>
<dbReference type="Proteomes" id="UP000264702">
    <property type="component" value="Unassembled WGS sequence"/>
</dbReference>
<proteinExistence type="inferred from homology"/>
<dbReference type="OrthoDB" id="9795666at2"/>
<dbReference type="GO" id="GO:0016987">
    <property type="term" value="F:sigma factor activity"/>
    <property type="evidence" value="ECO:0007669"/>
    <property type="project" value="UniProtKB-KW"/>
</dbReference>
<keyword evidence="3" id="KW-0731">Sigma factor</keyword>
<dbReference type="InterPro" id="IPR014284">
    <property type="entry name" value="RNA_pol_sigma-70_dom"/>
</dbReference>
<dbReference type="Pfam" id="PF04542">
    <property type="entry name" value="Sigma70_r2"/>
    <property type="match status" value="1"/>
</dbReference>
<dbReference type="InterPro" id="IPR013324">
    <property type="entry name" value="RNA_pol_sigma_r3/r4-like"/>
</dbReference>
<dbReference type="PANTHER" id="PTHR43133:SF8">
    <property type="entry name" value="RNA POLYMERASE SIGMA FACTOR HI_1459-RELATED"/>
    <property type="match status" value="1"/>
</dbReference>